<evidence type="ECO:0000313" key="4">
    <source>
        <dbReference type="EMBL" id="MBI4595614.1"/>
    </source>
</evidence>
<reference evidence="4" key="1">
    <citation type="submission" date="2020-07" db="EMBL/GenBank/DDBJ databases">
        <title>Huge and variable diversity of episymbiotic CPR bacteria and DPANN archaea in groundwater ecosystems.</title>
        <authorList>
            <person name="He C.Y."/>
            <person name="Keren R."/>
            <person name="Whittaker M."/>
            <person name="Farag I.F."/>
            <person name="Doudna J."/>
            <person name="Cate J.H.D."/>
            <person name="Banfield J.F."/>
        </authorList>
    </citation>
    <scope>NUCLEOTIDE SEQUENCE</scope>
    <source>
        <strain evidence="4">NC_groundwater_1482_Ag_S-0.65um_47_24</strain>
    </source>
</reference>
<dbReference type="Proteomes" id="UP000772181">
    <property type="component" value="Unassembled WGS sequence"/>
</dbReference>
<gene>
    <name evidence="4" type="ORF">HY730_04455</name>
</gene>
<evidence type="ECO:0000259" key="1">
    <source>
        <dbReference type="Pfam" id="PF01977"/>
    </source>
</evidence>
<sequence length="455" mass="50411">MEKEMQPVKQKETVKASLSLEGKTSLRGTLELLREKGQLLETQVEVDTKYEVAGILKAMENGPAILFDNIRGFPGARISGGIFARRENLSYVFGIEDSRRLKWKCLEALRKPLPPRIVDKASCQEVVISSNIDVPGTLPILKYTELDGDRVQGGGVVLAMGDYYRGGSDLAFKRMIFRGKDWSSIAVERTSHLGGIRYTEHRGEKIPLTINIGAPPACMMLAATYLPRSVIPYGADELGFAGALQGEPVEIVKAKTVDTYALAKAEWVLEGYFLTERVWETEEAEKAQKQGVYPMFPEWTGYMGKAYVHRKFQVTAITHRKEKPIAFTPLAHAFEPENLGFPFREAAYLELCERFSPGLVVDINILNCLKFAGGVILQVKKRGQGDEGMQKNLLAAVLSATPGQRLVIAVDEDVNIYNADDVLWAIMTRTDPDKSFIKGPRGSVGQALMPAEEHG</sequence>
<feature type="domain" description="3-octaprenyl-4-hydroxybenzoate carboxy-lyase-like N-terminal" evidence="2">
    <location>
        <begin position="30"/>
        <end position="101"/>
    </location>
</feature>
<name>A0A933GMS9_UNCTE</name>
<dbReference type="GO" id="GO:0016831">
    <property type="term" value="F:carboxy-lyase activity"/>
    <property type="evidence" value="ECO:0007669"/>
    <property type="project" value="InterPro"/>
</dbReference>
<feature type="domain" description="3-octaprenyl-4-hydroxybenzoate carboxy-lyase-like C-terminal" evidence="3">
    <location>
        <begin position="342"/>
        <end position="453"/>
    </location>
</feature>
<dbReference type="GO" id="GO:0005737">
    <property type="term" value="C:cytoplasm"/>
    <property type="evidence" value="ECO:0007669"/>
    <property type="project" value="TreeGrafter"/>
</dbReference>
<dbReference type="PANTHER" id="PTHR30108:SF17">
    <property type="entry name" value="FERULIC ACID DECARBOXYLASE 1"/>
    <property type="match status" value="1"/>
</dbReference>
<dbReference type="EMBL" id="JACQWF010000203">
    <property type="protein sequence ID" value="MBI4595614.1"/>
    <property type="molecule type" value="Genomic_DNA"/>
</dbReference>
<dbReference type="Pfam" id="PF20696">
    <property type="entry name" value="UbiD_C"/>
    <property type="match status" value="1"/>
</dbReference>
<comment type="caution">
    <text evidence="4">The sequence shown here is derived from an EMBL/GenBank/DDBJ whole genome shotgun (WGS) entry which is preliminary data.</text>
</comment>
<dbReference type="AlphaFoldDB" id="A0A933GMS9"/>
<evidence type="ECO:0000259" key="2">
    <source>
        <dbReference type="Pfam" id="PF20695"/>
    </source>
</evidence>
<dbReference type="InterPro" id="IPR002830">
    <property type="entry name" value="UbiD"/>
</dbReference>
<evidence type="ECO:0000313" key="5">
    <source>
        <dbReference type="Proteomes" id="UP000772181"/>
    </source>
</evidence>
<feature type="non-terminal residue" evidence="4">
    <location>
        <position position="455"/>
    </location>
</feature>
<dbReference type="SUPFAM" id="SSF143968">
    <property type="entry name" value="UbiD C-terminal domain-like"/>
    <property type="match status" value="1"/>
</dbReference>
<protein>
    <submittedName>
        <fullName evidence="4">UbiD family decarboxylase</fullName>
    </submittedName>
</protein>
<accession>A0A933GMS9</accession>
<dbReference type="Gene3D" id="3.40.1670.10">
    <property type="entry name" value="UbiD C-terminal domain-like"/>
    <property type="match status" value="1"/>
</dbReference>
<dbReference type="InterPro" id="IPR049381">
    <property type="entry name" value="UbiD-like_C"/>
</dbReference>
<dbReference type="InterPro" id="IPR048304">
    <property type="entry name" value="UbiD_Rift_dom"/>
</dbReference>
<evidence type="ECO:0000259" key="3">
    <source>
        <dbReference type="Pfam" id="PF20696"/>
    </source>
</evidence>
<dbReference type="Pfam" id="PF01977">
    <property type="entry name" value="UbiD"/>
    <property type="match status" value="1"/>
</dbReference>
<feature type="domain" description="3-octaprenyl-4-hydroxybenzoate carboxy-lyase-like Rift-related" evidence="1">
    <location>
        <begin position="118"/>
        <end position="326"/>
    </location>
</feature>
<dbReference type="SUPFAM" id="SSF50475">
    <property type="entry name" value="FMN-binding split barrel"/>
    <property type="match status" value="1"/>
</dbReference>
<organism evidence="4 5">
    <name type="scientific">Tectimicrobiota bacterium</name>
    <dbReference type="NCBI Taxonomy" id="2528274"/>
    <lineage>
        <taxon>Bacteria</taxon>
        <taxon>Pseudomonadati</taxon>
        <taxon>Nitrospinota/Tectimicrobiota group</taxon>
        <taxon>Candidatus Tectimicrobiota</taxon>
    </lineage>
</organism>
<dbReference type="PANTHER" id="PTHR30108">
    <property type="entry name" value="3-OCTAPRENYL-4-HYDROXYBENZOATE CARBOXY-LYASE-RELATED"/>
    <property type="match status" value="1"/>
</dbReference>
<dbReference type="InterPro" id="IPR049383">
    <property type="entry name" value="UbiD-like_N"/>
</dbReference>
<proteinExistence type="predicted"/>
<dbReference type="Pfam" id="PF20695">
    <property type="entry name" value="UbiD_N"/>
    <property type="match status" value="1"/>
</dbReference>